<keyword evidence="1" id="KW-1133">Transmembrane helix</keyword>
<protein>
    <recommendedName>
        <fullName evidence="4">H(+)-exporting diphosphatase</fullName>
    </recommendedName>
</protein>
<feature type="chain" id="PRO_5031120591" description="H(+)-exporting diphosphatase" evidence="2">
    <location>
        <begin position="29"/>
        <end position="532"/>
    </location>
</feature>
<reference evidence="3" key="1">
    <citation type="submission" date="2021-01" db="EMBL/GenBank/DDBJ databases">
        <authorList>
            <person name="Corre E."/>
            <person name="Pelletier E."/>
            <person name="Niang G."/>
            <person name="Scheremetjew M."/>
            <person name="Finn R."/>
            <person name="Kale V."/>
            <person name="Holt S."/>
            <person name="Cochrane G."/>
            <person name="Meng A."/>
            <person name="Brown T."/>
            <person name="Cohen L."/>
        </authorList>
    </citation>
    <scope>NUCLEOTIDE SEQUENCE</scope>
    <source>
        <strain evidence="3">RCC1693</strain>
    </source>
</reference>
<feature type="transmembrane region" description="Helical" evidence="1">
    <location>
        <begin position="412"/>
        <end position="432"/>
    </location>
</feature>
<dbReference type="EMBL" id="HBGT01028800">
    <property type="protein sequence ID" value="CAD9442117.1"/>
    <property type="molecule type" value="Transcribed_RNA"/>
</dbReference>
<feature type="transmembrane region" description="Helical" evidence="1">
    <location>
        <begin position="265"/>
        <end position="283"/>
    </location>
</feature>
<sequence>MPTTMAGHRRAAAAAVALATLLAPGANALVTPNFQPRAASVARTSSSRHGAALTMRASGPMSPQVGNGIVGIDGFPLDPNQRYASEGLVASTGKLASELVSNGAEGLQNAMKDPNNEYPINQALQKIENDIMTLDQVVGNRAQISTLEFGVLATTTLTALFSPFLLATKVVEVLVPSMAALSAAVGISAEYVGKVSVANGKEIAATALMAAAEAEVGLASAERAKAVIPLSVGISATATAFALLAPALLEDLGVRYGVILVTELYLVPPVFSVLAAAIAGLAAQETTALARRASSIGNRRFAKANSVGNSWLSASEQVTKTSFQIGSKWSNFAWATLPAPLLGALCPGPISFKCIVCAATAAAQAAYYLASAEYELARTMDAVAVKTRSAALADTYANQGARSGAILPFTSALAALCAAATAAVVEVLPLLPSIELEAAVGGIFPVLGALFASAASVSKARCEVDAAAASQAADSFADRDNKDREVEYQNLEPVRGVFNLIKLTARAIKRVAGTVFSKINPFGRNNNSPYAY</sequence>
<name>A0A7S2D3P0_9STRA</name>
<evidence type="ECO:0008006" key="4">
    <source>
        <dbReference type="Google" id="ProtNLM"/>
    </source>
</evidence>
<keyword evidence="1" id="KW-0472">Membrane</keyword>
<organism evidence="3">
    <name type="scientific">Florenciella parvula</name>
    <dbReference type="NCBI Taxonomy" id="236787"/>
    <lineage>
        <taxon>Eukaryota</taxon>
        <taxon>Sar</taxon>
        <taxon>Stramenopiles</taxon>
        <taxon>Ochrophyta</taxon>
        <taxon>Dictyochophyceae</taxon>
        <taxon>Florenciellales</taxon>
        <taxon>Florenciella</taxon>
    </lineage>
</organism>
<keyword evidence="2" id="KW-0732">Signal</keyword>
<proteinExistence type="predicted"/>
<evidence type="ECO:0000256" key="2">
    <source>
        <dbReference type="SAM" id="SignalP"/>
    </source>
</evidence>
<dbReference type="AlphaFoldDB" id="A0A7S2D3P0"/>
<evidence type="ECO:0000256" key="1">
    <source>
        <dbReference type="SAM" id="Phobius"/>
    </source>
</evidence>
<evidence type="ECO:0000313" key="3">
    <source>
        <dbReference type="EMBL" id="CAD9442117.1"/>
    </source>
</evidence>
<keyword evidence="1" id="KW-0812">Transmembrane</keyword>
<accession>A0A7S2D3P0</accession>
<feature type="signal peptide" evidence="2">
    <location>
        <begin position="1"/>
        <end position="28"/>
    </location>
</feature>
<feature type="transmembrane region" description="Helical" evidence="1">
    <location>
        <begin position="438"/>
        <end position="457"/>
    </location>
</feature>
<feature type="transmembrane region" description="Helical" evidence="1">
    <location>
        <begin position="226"/>
        <end position="245"/>
    </location>
</feature>
<gene>
    <name evidence="3" type="ORF">FPAR1323_LOCUS15045</name>
</gene>